<evidence type="ECO:0000313" key="3">
    <source>
        <dbReference type="EMBL" id="GAM60603.1"/>
    </source>
</evidence>
<dbReference type="AlphaFoldDB" id="A0A0B8PBK8"/>
<dbReference type="InterPro" id="IPR036663">
    <property type="entry name" value="Fumarylacetoacetase_C_sf"/>
</dbReference>
<dbReference type="GO" id="GO:0018800">
    <property type="term" value="F:5-oxopent-3-ene-1,2,5-tricarboxylate decarboxylase activity"/>
    <property type="evidence" value="ECO:0007669"/>
    <property type="project" value="InterPro"/>
</dbReference>
<dbReference type="EMBL" id="BBSA01000002">
    <property type="protein sequence ID" value="GAM60603.1"/>
    <property type="molecule type" value="Genomic_DNA"/>
</dbReference>
<name>A0A0B8PBK8_9VIBR</name>
<dbReference type="SUPFAM" id="SSF56529">
    <property type="entry name" value="FAH"/>
    <property type="match status" value="1"/>
</dbReference>
<dbReference type="Gene3D" id="3.90.850.10">
    <property type="entry name" value="Fumarylacetoacetase-like, C-terminal domain"/>
    <property type="match status" value="1"/>
</dbReference>
<dbReference type="Pfam" id="PF01557">
    <property type="entry name" value="FAA_hydrolase"/>
    <property type="match status" value="1"/>
</dbReference>
<accession>A0A0B8PBK8</accession>
<dbReference type="InterPro" id="IPR011234">
    <property type="entry name" value="Fumarylacetoacetase-like_C"/>
</dbReference>
<feature type="domain" description="Fumarylacetoacetase-like C-terminal" evidence="2">
    <location>
        <begin position="8"/>
        <end position="201"/>
    </location>
</feature>
<proteinExistence type="predicted"/>
<dbReference type="PANTHER" id="PTHR11820">
    <property type="entry name" value="ACYLPYRUVASE"/>
    <property type="match status" value="1"/>
</dbReference>
<reference evidence="3 4" key="1">
    <citation type="submission" date="2015-01" db="EMBL/GenBank/DDBJ databases">
        <title>Vibrio sp. C5 JCM 19232 whole genome shotgun sequence.</title>
        <authorList>
            <person name="Sawabe T."/>
            <person name="Meirelles P."/>
            <person name="Feng G."/>
            <person name="Sayaka M."/>
            <person name="Hattori M."/>
            <person name="Ohkuma M."/>
        </authorList>
    </citation>
    <scope>NUCLEOTIDE SEQUENCE [LARGE SCALE GENOMIC DNA]</scope>
    <source>
        <strain evidence="3 4">JCM19232</strain>
    </source>
</reference>
<sequence length="246" mass="27065">MSTKLQGKVVCVALNDQQYLDLLTDKFQQPPHKALPTEPVLYFKPRNTWNQDNSSIDCLGDNDQLVVGASLAVIIGQTCCRVSEESAMDYVEGLALLHDFSLPETSYYRPDIKGKCLDNSATLSEPALLSDVADFENLEVVTSVNGSVQRSFPISRQSRSVQNLIHKISYIMTLEKGDVIAVGFAGERVELQPNDQVTSTFGDAIRLQKLSQEVSNEARKNSISTADPECHGKRGYVGDCRVGSAY</sequence>
<reference evidence="3 4" key="2">
    <citation type="submission" date="2015-01" db="EMBL/GenBank/DDBJ databases">
        <authorList>
            <consortium name="NBRP consortium"/>
            <person name="Sawabe T."/>
            <person name="Meirelles P."/>
            <person name="Feng G."/>
            <person name="Sayaka M."/>
            <person name="Hattori M."/>
            <person name="Ohkuma M."/>
        </authorList>
    </citation>
    <scope>NUCLEOTIDE SEQUENCE [LARGE SCALE GENOMIC DNA]</scope>
    <source>
        <strain evidence="3 4">JCM19232</strain>
    </source>
</reference>
<keyword evidence="1" id="KW-0479">Metal-binding</keyword>
<organism evidence="3 4">
    <name type="scientific">Vibrio ishigakensis</name>
    <dbReference type="NCBI Taxonomy" id="1481914"/>
    <lineage>
        <taxon>Bacteria</taxon>
        <taxon>Pseudomonadati</taxon>
        <taxon>Pseudomonadota</taxon>
        <taxon>Gammaproteobacteria</taxon>
        <taxon>Vibrionales</taxon>
        <taxon>Vibrionaceae</taxon>
        <taxon>Vibrio</taxon>
    </lineage>
</organism>
<comment type="caution">
    <text evidence="3">The sequence shown here is derived from an EMBL/GenBank/DDBJ whole genome shotgun (WGS) entry which is preliminary data.</text>
</comment>
<dbReference type="GO" id="GO:0046872">
    <property type="term" value="F:metal ion binding"/>
    <property type="evidence" value="ECO:0007669"/>
    <property type="project" value="UniProtKB-KW"/>
</dbReference>
<dbReference type="NCBIfam" id="TIGR02305">
    <property type="entry name" value="HpaG-N-term"/>
    <property type="match status" value="1"/>
</dbReference>
<gene>
    <name evidence="3" type="ORF">JCM19232_3545</name>
</gene>
<dbReference type="GO" id="GO:0008704">
    <property type="term" value="F:5-carboxymethyl-2-hydroxymuconate delta-isomerase activity"/>
    <property type="evidence" value="ECO:0007669"/>
    <property type="project" value="InterPro"/>
</dbReference>
<evidence type="ECO:0000256" key="1">
    <source>
        <dbReference type="ARBA" id="ARBA00022723"/>
    </source>
</evidence>
<dbReference type="Proteomes" id="UP000031670">
    <property type="component" value="Unassembled WGS sequence"/>
</dbReference>
<dbReference type="InterPro" id="IPR012686">
    <property type="entry name" value="HPA_isomer/decarb_N"/>
</dbReference>
<evidence type="ECO:0000259" key="2">
    <source>
        <dbReference type="Pfam" id="PF01557"/>
    </source>
</evidence>
<evidence type="ECO:0000313" key="4">
    <source>
        <dbReference type="Proteomes" id="UP000031670"/>
    </source>
</evidence>
<protein>
    <submittedName>
        <fullName evidence="3">5-carboxymethyl-2-oxo-hex-3-ene-1,7-dioate decarboxylase</fullName>
    </submittedName>
</protein>